<proteinExistence type="predicted"/>
<sequence length="246" mass="27734">MSGLNEKGPNALQDYMVENGGLIPYTWMALIFLKAHLKDNDLRKFLDPRMGEEPISADYLWEHMHHLHAVARAFHINATIKPKAFGSMYVFPVRSDRTHDAFDLVTFTEAQTLYLRLGDTGMITVFDDACAAANRVMCLIDKVEGSLSWMQAREMAVHMALANLDLINRPRFWTNVNKDGAVTIDGQTDTVPKFREFNFSTFGSAMMSVFPKPPTIEGYSDEEAAKLLNSGKLSFLLDNEGNFIKD</sequence>
<evidence type="ECO:0000313" key="1">
    <source>
        <dbReference type="EMBL" id="MEJ8476652.1"/>
    </source>
</evidence>
<keyword evidence="2" id="KW-1185">Reference proteome</keyword>
<dbReference type="Proteomes" id="UP001385499">
    <property type="component" value="Unassembled WGS sequence"/>
</dbReference>
<dbReference type="RefSeq" id="WP_340277335.1">
    <property type="nucleotide sequence ID" value="NZ_JBAKIA010000023.1"/>
</dbReference>
<gene>
    <name evidence="1" type="ORF">V6575_21410</name>
</gene>
<protein>
    <submittedName>
        <fullName evidence="1">Uncharacterized protein</fullName>
    </submittedName>
</protein>
<reference evidence="1 2" key="1">
    <citation type="submission" date="2024-02" db="EMBL/GenBank/DDBJ databases">
        <title>Roseibium algae sp. nov., isolated from marine alga (Grateloupia sp.), showing potential in myo-inositol conversion.</title>
        <authorList>
            <person name="Wang Y."/>
        </authorList>
    </citation>
    <scope>NUCLEOTIDE SEQUENCE [LARGE SCALE GENOMIC DNA]</scope>
    <source>
        <strain evidence="1 2">H3510</strain>
    </source>
</reference>
<name>A0ABU8TRT7_9HYPH</name>
<accession>A0ABU8TRT7</accession>
<organism evidence="1 2">
    <name type="scientific">Roseibium algae</name>
    <dbReference type="NCBI Taxonomy" id="3123038"/>
    <lineage>
        <taxon>Bacteria</taxon>
        <taxon>Pseudomonadati</taxon>
        <taxon>Pseudomonadota</taxon>
        <taxon>Alphaproteobacteria</taxon>
        <taxon>Hyphomicrobiales</taxon>
        <taxon>Stappiaceae</taxon>
        <taxon>Roseibium</taxon>
    </lineage>
</organism>
<evidence type="ECO:0000313" key="2">
    <source>
        <dbReference type="Proteomes" id="UP001385499"/>
    </source>
</evidence>
<dbReference type="EMBL" id="JBAKIA010000023">
    <property type="protein sequence ID" value="MEJ8476652.1"/>
    <property type="molecule type" value="Genomic_DNA"/>
</dbReference>
<comment type="caution">
    <text evidence="1">The sequence shown here is derived from an EMBL/GenBank/DDBJ whole genome shotgun (WGS) entry which is preliminary data.</text>
</comment>